<keyword evidence="2" id="KW-1185">Reference proteome</keyword>
<dbReference type="EMBL" id="JAFBMS010000130">
    <property type="protein sequence ID" value="KAG9335064.1"/>
    <property type="molecule type" value="Genomic_DNA"/>
</dbReference>
<dbReference type="OrthoDB" id="6108017at2759"/>
<name>A0A8T2N4X5_9TELE</name>
<dbReference type="AlphaFoldDB" id="A0A8T2N4X5"/>
<organism evidence="1 2">
    <name type="scientific">Albula glossodonta</name>
    <name type="common">roundjaw bonefish</name>
    <dbReference type="NCBI Taxonomy" id="121402"/>
    <lineage>
        <taxon>Eukaryota</taxon>
        <taxon>Metazoa</taxon>
        <taxon>Chordata</taxon>
        <taxon>Craniata</taxon>
        <taxon>Vertebrata</taxon>
        <taxon>Euteleostomi</taxon>
        <taxon>Actinopterygii</taxon>
        <taxon>Neopterygii</taxon>
        <taxon>Teleostei</taxon>
        <taxon>Albuliformes</taxon>
        <taxon>Albulidae</taxon>
        <taxon>Albula</taxon>
    </lineage>
</organism>
<comment type="caution">
    <text evidence="1">The sequence shown here is derived from an EMBL/GenBank/DDBJ whole genome shotgun (WGS) entry which is preliminary data.</text>
</comment>
<proteinExistence type="predicted"/>
<evidence type="ECO:0000313" key="1">
    <source>
        <dbReference type="EMBL" id="KAG9335064.1"/>
    </source>
</evidence>
<accession>A0A8T2N4X5</accession>
<reference evidence="1" key="1">
    <citation type="thesis" date="2021" institute="BYU ScholarsArchive" country="Provo, UT, USA">
        <title>Applications of and Algorithms for Genome Assembly and Genomic Analyses with an Emphasis on Marine Teleosts.</title>
        <authorList>
            <person name="Pickett B.D."/>
        </authorList>
    </citation>
    <scope>NUCLEOTIDE SEQUENCE</scope>
    <source>
        <strain evidence="1">HI-2016</strain>
    </source>
</reference>
<evidence type="ECO:0000313" key="2">
    <source>
        <dbReference type="Proteomes" id="UP000824540"/>
    </source>
</evidence>
<gene>
    <name evidence="1" type="ORF">JZ751_005739</name>
</gene>
<feature type="non-terminal residue" evidence="1">
    <location>
        <position position="95"/>
    </location>
</feature>
<protein>
    <submittedName>
        <fullName evidence="1">Uncharacterized protein</fullName>
    </submittedName>
</protein>
<sequence length="95" mass="10815">YSTPVVKYDRNGFRPRLRLLVLTHAALYVGDLVLQCDHLFEALTKLSMLTNKHSCIRVVQGSIKFDIQPGREGFVDFSSGQESMVYRTKNGHLMV</sequence>
<dbReference type="Proteomes" id="UP000824540">
    <property type="component" value="Unassembled WGS sequence"/>
</dbReference>
<feature type="non-terminal residue" evidence="1">
    <location>
        <position position="1"/>
    </location>
</feature>